<protein>
    <submittedName>
        <fullName evidence="2">Uncharacterized protein</fullName>
    </submittedName>
</protein>
<evidence type="ECO:0000256" key="1">
    <source>
        <dbReference type="SAM" id="MobiDB-lite"/>
    </source>
</evidence>
<dbReference type="PANTHER" id="PTHR33978">
    <property type="entry name" value="SERINE/THREONINE-KINASE"/>
    <property type="match status" value="1"/>
</dbReference>
<feature type="compositionally biased region" description="Basic and acidic residues" evidence="1">
    <location>
        <begin position="9"/>
        <end position="21"/>
    </location>
</feature>
<feature type="region of interest" description="Disordered" evidence="1">
    <location>
        <begin position="1"/>
        <end position="21"/>
    </location>
</feature>
<reference evidence="2 3" key="1">
    <citation type="submission" date="2022-01" db="EMBL/GenBank/DDBJ databases">
        <authorList>
            <person name="Xiong W."/>
            <person name="Schranz E."/>
        </authorList>
    </citation>
    <scope>NUCLEOTIDE SEQUENCE [LARGE SCALE GENOMIC DNA]</scope>
</reference>
<organism evidence="2 3">
    <name type="scientific">Lactuca virosa</name>
    <dbReference type="NCBI Taxonomy" id="75947"/>
    <lineage>
        <taxon>Eukaryota</taxon>
        <taxon>Viridiplantae</taxon>
        <taxon>Streptophyta</taxon>
        <taxon>Embryophyta</taxon>
        <taxon>Tracheophyta</taxon>
        <taxon>Spermatophyta</taxon>
        <taxon>Magnoliopsida</taxon>
        <taxon>eudicotyledons</taxon>
        <taxon>Gunneridae</taxon>
        <taxon>Pentapetalae</taxon>
        <taxon>asterids</taxon>
        <taxon>campanulids</taxon>
        <taxon>Asterales</taxon>
        <taxon>Asteraceae</taxon>
        <taxon>Cichorioideae</taxon>
        <taxon>Cichorieae</taxon>
        <taxon>Lactucinae</taxon>
        <taxon>Lactuca</taxon>
    </lineage>
</organism>
<sequence length="127" mass="14567">MGDIQEFDEEKKAEEEQKEDGLASKIWDCGSPLYDSYELVSIAHVLDMHQMIFPYVINRSTRSVIHPSSYSPSSSVPQSLTMSHSSRRMNNCSFMPSFKPWKMRITIGNKVKVGISKISHIIVSWRK</sequence>
<keyword evidence="3" id="KW-1185">Reference proteome</keyword>
<gene>
    <name evidence="2" type="ORF">LVIROSA_LOCUS33432</name>
</gene>
<dbReference type="EMBL" id="CAKMRJ010005634">
    <property type="protein sequence ID" value="CAH1447853.1"/>
    <property type="molecule type" value="Genomic_DNA"/>
</dbReference>
<dbReference type="Proteomes" id="UP001157418">
    <property type="component" value="Unassembled WGS sequence"/>
</dbReference>
<comment type="caution">
    <text evidence="2">The sequence shown here is derived from an EMBL/GenBank/DDBJ whole genome shotgun (WGS) entry which is preliminary data.</text>
</comment>
<evidence type="ECO:0000313" key="3">
    <source>
        <dbReference type="Proteomes" id="UP001157418"/>
    </source>
</evidence>
<name>A0AAU9PD64_9ASTR</name>
<accession>A0AAU9PD64</accession>
<evidence type="ECO:0000313" key="2">
    <source>
        <dbReference type="EMBL" id="CAH1447853.1"/>
    </source>
</evidence>
<dbReference type="PANTHER" id="PTHR33978:SF18">
    <property type="entry name" value="OS01G0656300 PROTEIN"/>
    <property type="match status" value="1"/>
</dbReference>
<proteinExistence type="predicted"/>
<dbReference type="AlphaFoldDB" id="A0AAU9PD64"/>